<sequence length="173" mass="19186">MNTMTQPSPQPSDDGSHAGAARRTFRQAEQWLGDWGLSLVLLGIRWYVGWQFFASGKLKLMDWGSTLALFRDEYHVPLLPPHIAAIAGTFGELAFPLLLFVGLFSRPAALGLFAVNLMAVISYPDLWTFECPAAIQSHLYWGMLLLVPLTAGAGRLSLDARLHATLHALRNRR</sequence>
<dbReference type="PANTHER" id="PTHR33452">
    <property type="entry name" value="OXIDOREDUCTASE CATD-RELATED"/>
    <property type="match status" value="1"/>
</dbReference>
<dbReference type="AlphaFoldDB" id="A0A316EN96"/>
<evidence type="ECO:0000256" key="3">
    <source>
        <dbReference type="ARBA" id="ARBA00022475"/>
    </source>
</evidence>
<evidence type="ECO:0000256" key="6">
    <source>
        <dbReference type="ARBA" id="ARBA00023136"/>
    </source>
</evidence>
<protein>
    <submittedName>
        <fullName evidence="8">Putative oxidoreductase</fullName>
    </submittedName>
</protein>
<reference evidence="8 9" key="1">
    <citation type="submission" date="2018-05" db="EMBL/GenBank/DDBJ databases">
        <title>Genomic Encyclopedia of Type Strains, Phase IV (KMG-V): Genome sequencing to study the core and pangenomes of soil and plant-associated prokaryotes.</title>
        <authorList>
            <person name="Whitman W."/>
        </authorList>
    </citation>
    <scope>NUCLEOTIDE SEQUENCE [LARGE SCALE GENOMIC DNA]</scope>
    <source>
        <strain evidence="8 9">SLV-132</strain>
    </source>
</reference>
<dbReference type="RefSeq" id="WP_244835948.1">
    <property type="nucleotide sequence ID" value="NZ_CAJPUX010000005.1"/>
</dbReference>
<keyword evidence="5 7" id="KW-1133">Transmembrane helix</keyword>
<dbReference type="InterPro" id="IPR032808">
    <property type="entry name" value="DoxX"/>
</dbReference>
<dbReference type="Pfam" id="PF07681">
    <property type="entry name" value="DoxX"/>
    <property type="match status" value="1"/>
</dbReference>
<organism evidence="8 9">
    <name type="scientific">Cupriavidus plantarum</name>
    <dbReference type="NCBI Taxonomy" id="942865"/>
    <lineage>
        <taxon>Bacteria</taxon>
        <taxon>Pseudomonadati</taxon>
        <taxon>Pseudomonadota</taxon>
        <taxon>Betaproteobacteria</taxon>
        <taxon>Burkholderiales</taxon>
        <taxon>Burkholderiaceae</taxon>
        <taxon>Cupriavidus</taxon>
    </lineage>
</organism>
<accession>A0A316EN96</accession>
<dbReference type="InterPro" id="IPR051907">
    <property type="entry name" value="DoxX-like_oxidoreductase"/>
</dbReference>
<keyword evidence="3" id="KW-1003">Cell membrane</keyword>
<feature type="transmembrane region" description="Helical" evidence="7">
    <location>
        <begin position="82"/>
        <end position="101"/>
    </location>
</feature>
<dbReference type="Proteomes" id="UP000245754">
    <property type="component" value="Unassembled WGS sequence"/>
</dbReference>
<dbReference type="GeneID" id="98343071"/>
<comment type="subcellular location">
    <subcellularLocation>
        <location evidence="1">Cell membrane</location>
        <topology evidence="1">Multi-pass membrane protein</topology>
    </subcellularLocation>
</comment>
<evidence type="ECO:0000256" key="5">
    <source>
        <dbReference type="ARBA" id="ARBA00022989"/>
    </source>
</evidence>
<dbReference type="EMBL" id="QGGT01000003">
    <property type="protein sequence ID" value="PWK33708.1"/>
    <property type="molecule type" value="Genomic_DNA"/>
</dbReference>
<evidence type="ECO:0000313" key="9">
    <source>
        <dbReference type="Proteomes" id="UP000245754"/>
    </source>
</evidence>
<comment type="similarity">
    <text evidence="2">Belongs to the DoxX family.</text>
</comment>
<gene>
    <name evidence="8" type="ORF">C7419_10327</name>
</gene>
<dbReference type="GO" id="GO:0005886">
    <property type="term" value="C:plasma membrane"/>
    <property type="evidence" value="ECO:0007669"/>
    <property type="project" value="UniProtKB-SubCell"/>
</dbReference>
<evidence type="ECO:0000256" key="1">
    <source>
        <dbReference type="ARBA" id="ARBA00004651"/>
    </source>
</evidence>
<dbReference type="PANTHER" id="PTHR33452:SF1">
    <property type="entry name" value="INNER MEMBRANE PROTEIN YPHA-RELATED"/>
    <property type="match status" value="1"/>
</dbReference>
<feature type="transmembrane region" description="Helical" evidence="7">
    <location>
        <begin position="108"/>
        <end position="127"/>
    </location>
</feature>
<evidence type="ECO:0000256" key="2">
    <source>
        <dbReference type="ARBA" id="ARBA00006679"/>
    </source>
</evidence>
<keyword evidence="4 7" id="KW-0812">Transmembrane</keyword>
<proteinExistence type="inferred from homology"/>
<comment type="caution">
    <text evidence="8">The sequence shown here is derived from an EMBL/GenBank/DDBJ whole genome shotgun (WGS) entry which is preliminary data.</text>
</comment>
<evidence type="ECO:0000313" key="8">
    <source>
        <dbReference type="EMBL" id="PWK33708.1"/>
    </source>
</evidence>
<name>A0A316EN96_9BURK</name>
<keyword evidence="9" id="KW-1185">Reference proteome</keyword>
<feature type="transmembrane region" description="Helical" evidence="7">
    <location>
        <begin position="32"/>
        <end position="53"/>
    </location>
</feature>
<feature type="transmembrane region" description="Helical" evidence="7">
    <location>
        <begin position="139"/>
        <end position="158"/>
    </location>
</feature>
<evidence type="ECO:0000256" key="4">
    <source>
        <dbReference type="ARBA" id="ARBA00022692"/>
    </source>
</evidence>
<evidence type="ECO:0000256" key="7">
    <source>
        <dbReference type="SAM" id="Phobius"/>
    </source>
</evidence>
<keyword evidence="6 7" id="KW-0472">Membrane</keyword>